<dbReference type="Proteomes" id="UP000292459">
    <property type="component" value="Unassembled WGS sequence"/>
</dbReference>
<dbReference type="GO" id="GO:0015288">
    <property type="term" value="F:porin activity"/>
    <property type="evidence" value="ECO:0007669"/>
    <property type="project" value="UniProtKB-KW"/>
</dbReference>
<evidence type="ECO:0000256" key="2">
    <source>
        <dbReference type="ARBA" id="ARBA00009450"/>
    </source>
</evidence>
<evidence type="ECO:0000256" key="6">
    <source>
        <dbReference type="ARBA" id="ARBA00022692"/>
    </source>
</evidence>
<sequence length="411" mass="44333">MMMKNAFLVLERSRLPISAVLISQLLTWGCLYPVWAQSLPESSVREEVDPDAFAPLEQRSGRPPARNSQTFDPSQNIPTYLLGPGDDVRFDVFNVPELTNDESGNRLVTDNIYRVLADGTISLPWIGSVYVTGMSLEEAAAAVARQYEAFIYDPVVTLSLSAPRPIRIAVAGQVFAPGAYTTRQEGAASTEVSVAELRTVAQAIQNAGGITQLADIRNIELIRPQPDGTREVIPINFYALLVDGDQSQNALLRDGDTVFVPRAEALSPEEARTLATASFAQDFIEVAVVGEVEDPGRIEVDPNTTLNQAILAAGGFADARAQTGKVTFIRVNPNGTVEKRDIDVDLATGIDDANNPPLRENDIVLVSRSGVARASDFLELVGTAAGGILDPINGILNIFRIFDDLENDGPD</sequence>
<name>A0A4Q7E638_9CYAN</name>
<comment type="subcellular location">
    <subcellularLocation>
        <location evidence="1">Cell outer membrane</location>
        <topology evidence="1">Multi-pass membrane protein</topology>
    </subcellularLocation>
</comment>
<gene>
    <name evidence="19" type="ORF">DYY88_14200</name>
</gene>
<dbReference type="GO" id="GO:0046930">
    <property type="term" value="C:pore complex"/>
    <property type="evidence" value="ECO:0007669"/>
    <property type="project" value="UniProtKB-KW"/>
</dbReference>
<evidence type="ECO:0000256" key="14">
    <source>
        <dbReference type="ARBA" id="ARBA00023288"/>
    </source>
</evidence>
<protein>
    <submittedName>
        <fullName evidence="19">Polysaccharide export protein</fullName>
    </submittedName>
</protein>
<comment type="caution">
    <text evidence="19">The sequence shown here is derived from an EMBL/GenBank/DDBJ whole genome shotgun (WGS) entry which is preliminary data.</text>
</comment>
<keyword evidence="20" id="KW-1185">Reference proteome</keyword>
<feature type="domain" description="SLBB" evidence="18">
    <location>
        <begin position="199"/>
        <end position="260"/>
    </location>
</feature>
<dbReference type="InterPro" id="IPR003715">
    <property type="entry name" value="Poly_export_N"/>
</dbReference>
<dbReference type="EMBL" id="QVFV01000003">
    <property type="protein sequence ID" value="RZM77731.1"/>
    <property type="molecule type" value="Genomic_DNA"/>
</dbReference>
<feature type="compositionally biased region" description="Polar residues" evidence="15">
    <location>
        <begin position="66"/>
        <end position="76"/>
    </location>
</feature>
<dbReference type="Gene3D" id="3.10.560.10">
    <property type="entry name" value="Outer membrane lipoprotein wza domain like"/>
    <property type="match status" value="2"/>
</dbReference>
<keyword evidence="5" id="KW-0762">Sugar transport</keyword>
<feature type="region of interest" description="Disordered" evidence="15">
    <location>
        <begin position="53"/>
        <end position="76"/>
    </location>
</feature>
<keyword evidence="12" id="KW-0564">Palmitate</keyword>
<accession>A0A4Q7E638</accession>
<dbReference type="InterPro" id="IPR019554">
    <property type="entry name" value="Soluble_ligand-bd"/>
</dbReference>
<feature type="domain" description="Soluble ligand binding" evidence="17">
    <location>
        <begin position="286"/>
        <end position="339"/>
    </location>
</feature>
<keyword evidence="7" id="KW-0732">Signal</keyword>
<reference evidence="19 20" key="1">
    <citation type="submission" date="2018-11" db="EMBL/GenBank/DDBJ databases">
        <title>Whole genome sequencing of an environmental sample.</title>
        <authorList>
            <person name="Sarangi A.N."/>
            <person name="Singh D."/>
            <person name="Tripathy S."/>
        </authorList>
    </citation>
    <scope>NUCLEOTIDE SEQUENCE [LARGE SCALE GENOMIC DNA]</scope>
    <source>
        <strain evidence="19 20">Lakshadweep</strain>
    </source>
</reference>
<proteinExistence type="inferred from homology"/>
<evidence type="ECO:0000256" key="13">
    <source>
        <dbReference type="ARBA" id="ARBA00023237"/>
    </source>
</evidence>
<evidence type="ECO:0000259" key="17">
    <source>
        <dbReference type="Pfam" id="PF10531"/>
    </source>
</evidence>
<evidence type="ECO:0000256" key="9">
    <source>
        <dbReference type="ARBA" id="ARBA00023065"/>
    </source>
</evidence>
<keyword evidence="10" id="KW-0626">Porin</keyword>
<dbReference type="PANTHER" id="PTHR33619">
    <property type="entry name" value="POLYSACCHARIDE EXPORT PROTEIN GFCE-RELATED"/>
    <property type="match status" value="1"/>
</dbReference>
<evidence type="ECO:0000256" key="8">
    <source>
        <dbReference type="ARBA" id="ARBA00023047"/>
    </source>
</evidence>
<dbReference type="AlphaFoldDB" id="A0A4Q7E638"/>
<feature type="domain" description="Polysaccharide export protein N-terminal" evidence="16">
    <location>
        <begin position="77"/>
        <end position="160"/>
    </location>
</feature>
<evidence type="ECO:0000256" key="11">
    <source>
        <dbReference type="ARBA" id="ARBA00023136"/>
    </source>
</evidence>
<evidence type="ECO:0000256" key="5">
    <source>
        <dbReference type="ARBA" id="ARBA00022597"/>
    </source>
</evidence>
<evidence type="ECO:0000256" key="15">
    <source>
        <dbReference type="SAM" id="MobiDB-lite"/>
    </source>
</evidence>
<evidence type="ECO:0000256" key="4">
    <source>
        <dbReference type="ARBA" id="ARBA00022452"/>
    </source>
</evidence>
<dbReference type="GO" id="GO:0015159">
    <property type="term" value="F:polysaccharide transmembrane transporter activity"/>
    <property type="evidence" value="ECO:0007669"/>
    <property type="project" value="InterPro"/>
</dbReference>
<evidence type="ECO:0000256" key="10">
    <source>
        <dbReference type="ARBA" id="ARBA00023114"/>
    </source>
</evidence>
<dbReference type="Pfam" id="PF10531">
    <property type="entry name" value="SLBB"/>
    <property type="match status" value="1"/>
</dbReference>
<keyword evidence="6" id="KW-0812">Transmembrane</keyword>
<keyword evidence="11" id="KW-0472">Membrane</keyword>
<comment type="similarity">
    <text evidence="2">Belongs to the BexD/CtrA/VexA family.</text>
</comment>
<dbReference type="Pfam" id="PF22461">
    <property type="entry name" value="SLBB_2"/>
    <property type="match status" value="1"/>
</dbReference>
<dbReference type="OrthoDB" id="9793939at2"/>
<evidence type="ECO:0000313" key="19">
    <source>
        <dbReference type="EMBL" id="RZM77731.1"/>
    </source>
</evidence>
<dbReference type="InterPro" id="IPR049712">
    <property type="entry name" value="Poly_export"/>
</dbReference>
<evidence type="ECO:0000256" key="12">
    <source>
        <dbReference type="ARBA" id="ARBA00023139"/>
    </source>
</evidence>
<evidence type="ECO:0000313" key="20">
    <source>
        <dbReference type="Proteomes" id="UP000292459"/>
    </source>
</evidence>
<keyword evidence="13" id="KW-0998">Cell outer membrane</keyword>
<keyword evidence="8" id="KW-0625">Polysaccharide transport</keyword>
<keyword evidence="4" id="KW-1134">Transmembrane beta strand</keyword>
<dbReference type="GO" id="GO:0009279">
    <property type="term" value="C:cell outer membrane"/>
    <property type="evidence" value="ECO:0007669"/>
    <property type="project" value="UniProtKB-SubCell"/>
</dbReference>
<evidence type="ECO:0000259" key="16">
    <source>
        <dbReference type="Pfam" id="PF02563"/>
    </source>
</evidence>
<evidence type="ECO:0000259" key="18">
    <source>
        <dbReference type="Pfam" id="PF22461"/>
    </source>
</evidence>
<dbReference type="GO" id="GO:0006811">
    <property type="term" value="P:monoatomic ion transport"/>
    <property type="evidence" value="ECO:0007669"/>
    <property type="project" value="UniProtKB-KW"/>
</dbReference>
<keyword evidence="14" id="KW-0449">Lipoprotein</keyword>
<evidence type="ECO:0000256" key="3">
    <source>
        <dbReference type="ARBA" id="ARBA00022448"/>
    </source>
</evidence>
<keyword evidence="3" id="KW-0813">Transport</keyword>
<keyword evidence="9" id="KW-0406">Ion transport</keyword>
<dbReference type="InterPro" id="IPR054765">
    <property type="entry name" value="SLBB_dom"/>
</dbReference>
<organism evidence="19 20">
    <name type="scientific">Leptolyngbya iicbica LK</name>
    <dbReference type="NCBI Taxonomy" id="2294035"/>
    <lineage>
        <taxon>Bacteria</taxon>
        <taxon>Bacillati</taxon>
        <taxon>Cyanobacteriota</taxon>
        <taxon>Cyanophyceae</taxon>
        <taxon>Leptolyngbyales</taxon>
        <taxon>Leptolyngbyaceae</taxon>
        <taxon>Leptolyngbya group</taxon>
        <taxon>Leptolyngbya</taxon>
        <taxon>Leptolyngbya iicbica</taxon>
    </lineage>
</organism>
<evidence type="ECO:0000256" key="7">
    <source>
        <dbReference type="ARBA" id="ARBA00022729"/>
    </source>
</evidence>
<evidence type="ECO:0000256" key="1">
    <source>
        <dbReference type="ARBA" id="ARBA00004571"/>
    </source>
</evidence>
<dbReference type="Pfam" id="PF02563">
    <property type="entry name" value="Poly_export"/>
    <property type="match status" value="1"/>
</dbReference>
<dbReference type="PANTHER" id="PTHR33619:SF3">
    <property type="entry name" value="POLYSACCHARIDE EXPORT PROTEIN GFCE-RELATED"/>
    <property type="match status" value="1"/>
</dbReference>
<dbReference type="Gene3D" id="3.30.1950.10">
    <property type="entry name" value="wza like domain"/>
    <property type="match status" value="1"/>
</dbReference>